<dbReference type="InterPro" id="IPR005031">
    <property type="entry name" value="COQ10_START"/>
</dbReference>
<sequence>MTDRAVNSVSGRLSEASGRLTDYAQNGGGLLSAVTGKDGLASPVKSALKAGVGGAAGKVKDSVKDAAGSLTAAVTGKGGKGGGQKLKVTNIVEQIEVGVPIDVAYEQWTQFADFPKFMKKVEQVEQVSDEKLRWKAQVFLSHRTWESTIVEQVPNDRIVWRSKGDKGYVDGAVTFHELAPDLTRIIVVLEYHPQGFFEKTGNLWRAPGRRIRLELKHFQRHVMTDTILHPDELEGWRGEIRDGEVVSPDQSDNEEPKSKPEARRRKAADRSGSGESKPDRSRTAQAGRGRAATSRSGAARSETGQRRTSPRKAARS</sequence>
<protein>
    <recommendedName>
        <fullName evidence="2">Coenzyme Q-binding protein COQ10 START domain-containing protein</fullName>
    </recommendedName>
</protein>
<dbReference type="InterPro" id="IPR047137">
    <property type="entry name" value="ORF3"/>
</dbReference>
<comment type="caution">
    <text evidence="3">The sequence shown here is derived from an EMBL/GenBank/DDBJ whole genome shotgun (WGS) entry which is preliminary data.</text>
</comment>
<dbReference type="Pfam" id="PF03364">
    <property type="entry name" value="Polyketide_cyc"/>
    <property type="match status" value="1"/>
</dbReference>
<dbReference type="Gene3D" id="3.30.530.20">
    <property type="match status" value="1"/>
</dbReference>
<feature type="region of interest" description="Disordered" evidence="1">
    <location>
        <begin position="242"/>
        <end position="316"/>
    </location>
</feature>
<keyword evidence="4" id="KW-1185">Reference proteome</keyword>
<evidence type="ECO:0000259" key="2">
    <source>
        <dbReference type="Pfam" id="PF03364"/>
    </source>
</evidence>
<dbReference type="PANTHER" id="PTHR33824">
    <property type="entry name" value="POLYKETIDE CYCLASE/DEHYDRASE AND LIPID TRANSPORT SUPERFAMILY PROTEIN"/>
    <property type="match status" value="1"/>
</dbReference>
<feature type="domain" description="Coenzyme Q-binding protein COQ10 START" evidence="2">
    <location>
        <begin position="97"/>
        <end position="218"/>
    </location>
</feature>
<organism evidence="3 4">
    <name type="scientific">Mycolicibacterium elephantis DSM 44368</name>
    <dbReference type="NCBI Taxonomy" id="1335622"/>
    <lineage>
        <taxon>Bacteria</taxon>
        <taxon>Bacillati</taxon>
        <taxon>Actinomycetota</taxon>
        <taxon>Actinomycetes</taxon>
        <taxon>Mycobacteriales</taxon>
        <taxon>Mycobacteriaceae</taxon>
        <taxon>Mycolicibacterium</taxon>
    </lineage>
</organism>
<accession>A0A439DYQ9</accession>
<dbReference type="CDD" id="cd07817">
    <property type="entry name" value="SRPBCC_8"/>
    <property type="match status" value="1"/>
</dbReference>
<evidence type="ECO:0000313" key="3">
    <source>
        <dbReference type="EMBL" id="RWA22811.1"/>
    </source>
</evidence>
<dbReference type="AlphaFoldDB" id="A0A439DYQ9"/>
<name>A0A439DYQ9_9MYCO</name>
<feature type="compositionally biased region" description="Low complexity" evidence="1">
    <location>
        <begin position="283"/>
        <end position="301"/>
    </location>
</feature>
<evidence type="ECO:0000256" key="1">
    <source>
        <dbReference type="SAM" id="MobiDB-lite"/>
    </source>
</evidence>
<dbReference type="EMBL" id="ATDN01000003">
    <property type="protein sequence ID" value="RWA22811.1"/>
    <property type="molecule type" value="Genomic_DNA"/>
</dbReference>
<dbReference type="InterPro" id="IPR023393">
    <property type="entry name" value="START-like_dom_sf"/>
</dbReference>
<evidence type="ECO:0000313" key="4">
    <source>
        <dbReference type="Proteomes" id="UP000287177"/>
    </source>
</evidence>
<gene>
    <name evidence="3" type="ORF">MELE44368_11355</name>
</gene>
<dbReference type="Proteomes" id="UP000287177">
    <property type="component" value="Unassembled WGS sequence"/>
</dbReference>
<proteinExistence type="predicted"/>
<dbReference type="SUPFAM" id="SSF55961">
    <property type="entry name" value="Bet v1-like"/>
    <property type="match status" value="1"/>
</dbReference>
<dbReference type="PANTHER" id="PTHR33824:SF7">
    <property type="entry name" value="POLYKETIDE CYCLASE_DEHYDRASE AND LIPID TRANSPORT SUPERFAMILY PROTEIN"/>
    <property type="match status" value="1"/>
</dbReference>
<reference evidence="3 4" key="1">
    <citation type="submission" date="2013-06" db="EMBL/GenBank/DDBJ databases">
        <title>The draft sequence of the Mycobacterium elephantis genome.</title>
        <authorList>
            <person name="Pettersson F.B."/>
            <person name="Das S."/>
            <person name="Dasgupta S."/>
            <person name="Bhattacharya A."/>
            <person name="Kirsebom L.A."/>
        </authorList>
    </citation>
    <scope>NUCLEOTIDE SEQUENCE [LARGE SCALE GENOMIC DNA]</scope>
    <source>
        <strain evidence="3 4">DSM 44368</strain>
    </source>
</reference>